<accession>A0A388KH33</accession>
<gene>
    <name evidence="2" type="ORF">CBR_g4032</name>
</gene>
<feature type="compositionally biased region" description="Acidic residues" evidence="1">
    <location>
        <begin position="50"/>
        <end position="65"/>
    </location>
</feature>
<comment type="caution">
    <text evidence="2">The sequence shown here is derived from an EMBL/GenBank/DDBJ whole genome shotgun (WGS) entry which is preliminary data.</text>
</comment>
<evidence type="ECO:0000256" key="1">
    <source>
        <dbReference type="SAM" id="MobiDB-lite"/>
    </source>
</evidence>
<feature type="compositionally biased region" description="Basic and acidic residues" evidence="1">
    <location>
        <begin position="1"/>
        <end position="13"/>
    </location>
</feature>
<keyword evidence="3" id="KW-1185">Reference proteome</keyword>
<sequence length="155" mass="18139">MGEEKRWTEGKEEGQEEEDEWEEKTWTARKGRRRGGMEDEEVRGGGGDKENEEGQEEEDEEEEEEETKRRREEETWRMRKGRRGKVGQEFFVPSSPGWPAFMRVNPILDWSYRALAVCMPQTSVGCFQRLRIESVGQKALRLIMDDAKDGAEYDG</sequence>
<protein>
    <submittedName>
        <fullName evidence="2">Uncharacterized protein</fullName>
    </submittedName>
</protein>
<evidence type="ECO:0000313" key="3">
    <source>
        <dbReference type="Proteomes" id="UP000265515"/>
    </source>
</evidence>
<feature type="region of interest" description="Disordered" evidence="1">
    <location>
        <begin position="1"/>
        <end position="82"/>
    </location>
</feature>
<dbReference type="AlphaFoldDB" id="A0A388KH33"/>
<dbReference type="Gene3D" id="3.40.50.620">
    <property type="entry name" value="HUPs"/>
    <property type="match status" value="1"/>
</dbReference>
<dbReference type="InterPro" id="IPR014729">
    <property type="entry name" value="Rossmann-like_a/b/a_fold"/>
</dbReference>
<dbReference type="OrthoDB" id="270728at2759"/>
<name>A0A388KH33_CHABU</name>
<proteinExistence type="predicted"/>
<dbReference type="EMBL" id="BFEA01000113">
    <property type="protein sequence ID" value="GBG69336.1"/>
    <property type="molecule type" value="Genomic_DNA"/>
</dbReference>
<organism evidence="2 3">
    <name type="scientific">Chara braunii</name>
    <name type="common">Braun's stonewort</name>
    <dbReference type="NCBI Taxonomy" id="69332"/>
    <lineage>
        <taxon>Eukaryota</taxon>
        <taxon>Viridiplantae</taxon>
        <taxon>Streptophyta</taxon>
        <taxon>Charophyceae</taxon>
        <taxon>Charales</taxon>
        <taxon>Characeae</taxon>
        <taxon>Chara</taxon>
    </lineage>
</organism>
<dbReference type="Gramene" id="GBG69336">
    <property type="protein sequence ID" value="GBG69336"/>
    <property type="gene ID" value="CBR_g4032"/>
</dbReference>
<evidence type="ECO:0000313" key="2">
    <source>
        <dbReference type="EMBL" id="GBG69336.1"/>
    </source>
</evidence>
<reference evidence="2 3" key="1">
    <citation type="journal article" date="2018" name="Cell">
        <title>The Chara Genome: Secondary Complexity and Implications for Plant Terrestrialization.</title>
        <authorList>
            <person name="Nishiyama T."/>
            <person name="Sakayama H."/>
            <person name="Vries J.D."/>
            <person name="Buschmann H."/>
            <person name="Saint-Marcoux D."/>
            <person name="Ullrich K.K."/>
            <person name="Haas F.B."/>
            <person name="Vanderstraeten L."/>
            <person name="Becker D."/>
            <person name="Lang D."/>
            <person name="Vosolsobe S."/>
            <person name="Rombauts S."/>
            <person name="Wilhelmsson P.K.I."/>
            <person name="Janitza P."/>
            <person name="Kern R."/>
            <person name="Heyl A."/>
            <person name="Rumpler F."/>
            <person name="Villalobos L.I.A.C."/>
            <person name="Clay J.M."/>
            <person name="Skokan R."/>
            <person name="Toyoda A."/>
            <person name="Suzuki Y."/>
            <person name="Kagoshima H."/>
            <person name="Schijlen E."/>
            <person name="Tajeshwar N."/>
            <person name="Catarino B."/>
            <person name="Hetherington A.J."/>
            <person name="Saltykova A."/>
            <person name="Bonnot C."/>
            <person name="Breuninger H."/>
            <person name="Symeonidi A."/>
            <person name="Radhakrishnan G.V."/>
            <person name="Van Nieuwerburgh F."/>
            <person name="Deforce D."/>
            <person name="Chang C."/>
            <person name="Karol K.G."/>
            <person name="Hedrich R."/>
            <person name="Ulvskov P."/>
            <person name="Glockner G."/>
            <person name="Delwiche C.F."/>
            <person name="Petrasek J."/>
            <person name="Van de Peer Y."/>
            <person name="Friml J."/>
            <person name="Beilby M."/>
            <person name="Dolan L."/>
            <person name="Kohara Y."/>
            <person name="Sugano S."/>
            <person name="Fujiyama A."/>
            <person name="Delaux P.-M."/>
            <person name="Quint M."/>
            <person name="TheiBen G."/>
            <person name="Hagemann M."/>
            <person name="Harholt J."/>
            <person name="Dunand C."/>
            <person name="Zachgo S."/>
            <person name="Langdale J."/>
            <person name="Maumus F."/>
            <person name="Straeten D.V.D."/>
            <person name="Gould S.B."/>
            <person name="Rensing S.A."/>
        </authorList>
    </citation>
    <scope>NUCLEOTIDE SEQUENCE [LARGE SCALE GENOMIC DNA]</scope>
    <source>
        <strain evidence="2 3">S276</strain>
    </source>
</reference>
<feature type="compositionally biased region" description="Basic and acidic residues" evidence="1">
    <location>
        <begin position="66"/>
        <end position="77"/>
    </location>
</feature>
<dbReference type="Proteomes" id="UP000265515">
    <property type="component" value="Unassembled WGS sequence"/>
</dbReference>
<dbReference type="STRING" id="69332.A0A388KH33"/>